<comment type="caution">
    <text evidence="3">The sequence shown here is derived from an EMBL/GenBank/DDBJ whole genome shotgun (WGS) entry which is preliminary data.</text>
</comment>
<sequence length="114" mass="13002">MQVWNFGAYGSVLVILVLVIRSMMKSFTNNIDRREQAQSDLFGKSIEAITEHTKVLRELSEQSEVRHQQTIKQIRRSEGNVKRHIDKHMKPLPQPKAQPATEGFKPAVPVPGQN</sequence>
<evidence type="ECO:0000256" key="2">
    <source>
        <dbReference type="SAM" id="Phobius"/>
    </source>
</evidence>
<keyword evidence="3" id="KW-0282">Flagellum</keyword>
<reference evidence="3 4" key="1">
    <citation type="submission" date="2020-08" db="EMBL/GenBank/DDBJ databases">
        <title>Genomic Encyclopedia of Type Strains, Phase IV (KMG-IV): sequencing the most valuable type-strain genomes for metagenomic binning, comparative biology and taxonomic classification.</title>
        <authorList>
            <person name="Goeker M."/>
        </authorList>
    </citation>
    <scope>NUCLEOTIDE SEQUENCE [LARGE SCALE GENOMIC DNA]</scope>
    <source>
        <strain evidence="3 4">DSM 29854</strain>
    </source>
</reference>
<dbReference type="RefSeq" id="WP_182514004.1">
    <property type="nucleotide sequence ID" value="NZ_JACJIQ010000017.1"/>
</dbReference>
<dbReference type="EMBL" id="JACJIQ010000017">
    <property type="protein sequence ID" value="MBA9078947.1"/>
    <property type="molecule type" value="Genomic_DNA"/>
</dbReference>
<name>A0A839GVQ1_9BACT</name>
<dbReference type="Proteomes" id="UP000563094">
    <property type="component" value="Unassembled WGS sequence"/>
</dbReference>
<protein>
    <submittedName>
        <fullName evidence="3">Flagellar biosynthesis/type III secretory pathway M-ring protein FliF/YscJ</fullName>
    </submittedName>
</protein>
<proteinExistence type="predicted"/>
<evidence type="ECO:0000313" key="3">
    <source>
        <dbReference type="EMBL" id="MBA9078947.1"/>
    </source>
</evidence>
<accession>A0A839GVQ1</accession>
<gene>
    <name evidence="3" type="ORF">FHS90_003681</name>
</gene>
<evidence type="ECO:0000313" key="4">
    <source>
        <dbReference type="Proteomes" id="UP000563094"/>
    </source>
</evidence>
<organism evidence="3 4">
    <name type="scientific">Rufibacter quisquiliarum</name>
    <dbReference type="NCBI Taxonomy" id="1549639"/>
    <lineage>
        <taxon>Bacteria</taxon>
        <taxon>Pseudomonadati</taxon>
        <taxon>Bacteroidota</taxon>
        <taxon>Cytophagia</taxon>
        <taxon>Cytophagales</taxon>
        <taxon>Hymenobacteraceae</taxon>
        <taxon>Rufibacter</taxon>
    </lineage>
</organism>
<keyword evidence="3" id="KW-0966">Cell projection</keyword>
<keyword evidence="4" id="KW-1185">Reference proteome</keyword>
<dbReference type="AlphaFoldDB" id="A0A839GVQ1"/>
<keyword evidence="2" id="KW-0472">Membrane</keyword>
<feature type="region of interest" description="Disordered" evidence="1">
    <location>
        <begin position="60"/>
        <end position="114"/>
    </location>
</feature>
<keyword evidence="3" id="KW-0969">Cilium</keyword>
<evidence type="ECO:0000256" key="1">
    <source>
        <dbReference type="SAM" id="MobiDB-lite"/>
    </source>
</evidence>
<feature type="transmembrane region" description="Helical" evidence="2">
    <location>
        <begin position="6"/>
        <end position="24"/>
    </location>
</feature>
<keyword evidence="2" id="KW-1133">Transmembrane helix</keyword>
<keyword evidence="2" id="KW-0812">Transmembrane</keyword>